<dbReference type="EC" id="1.1.1.14" evidence="6"/>
<protein>
    <submittedName>
        <fullName evidence="6">Sorbitol dehydrogenase</fullName>
        <ecNumber evidence="6">1.1.1.14</ecNumber>
    </submittedName>
</protein>
<sequence length="69" mass="7044">MVLVREAAAGGRLIGIPDGMAMDVAALTEPVAVGMHAAEQADVSPADTAAVFGCGPIGWLRSPPWRTVD</sequence>
<evidence type="ECO:0000256" key="5">
    <source>
        <dbReference type="ARBA" id="ARBA00023002"/>
    </source>
</evidence>
<dbReference type="Proteomes" id="UP000271464">
    <property type="component" value="Unassembled WGS sequence"/>
</dbReference>
<evidence type="ECO:0000256" key="4">
    <source>
        <dbReference type="ARBA" id="ARBA00022833"/>
    </source>
</evidence>
<evidence type="ECO:0000313" key="8">
    <source>
        <dbReference type="Proteomes" id="UP000271464"/>
    </source>
</evidence>
<evidence type="ECO:0000256" key="3">
    <source>
        <dbReference type="ARBA" id="ARBA00022723"/>
    </source>
</evidence>
<evidence type="ECO:0000256" key="1">
    <source>
        <dbReference type="ARBA" id="ARBA00001947"/>
    </source>
</evidence>
<evidence type="ECO:0000313" key="9">
    <source>
        <dbReference type="Proteomes" id="UP000279331"/>
    </source>
</evidence>
<dbReference type="GO" id="GO:0046872">
    <property type="term" value="F:metal ion binding"/>
    <property type="evidence" value="ECO:0007669"/>
    <property type="project" value="UniProtKB-KW"/>
</dbReference>
<comment type="cofactor">
    <cofactor evidence="1">
        <name>Zn(2+)</name>
        <dbReference type="ChEBI" id="CHEBI:29105"/>
    </cofactor>
</comment>
<proteinExistence type="inferred from homology"/>
<comment type="caution">
    <text evidence="6">The sequence shown here is derived from an EMBL/GenBank/DDBJ whole genome shotgun (WGS) entry which is preliminary data.</text>
</comment>
<dbReference type="Gene3D" id="3.90.180.10">
    <property type="entry name" value="Medium-chain alcohol dehydrogenases, catalytic domain"/>
    <property type="match status" value="1"/>
</dbReference>
<dbReference type="Gene3D" id="3.40.50.720">
    <property type="entry name" value="NAD(P)-binding Rossmann-like Domain"/>
    <property type="match status" value="1"/>
</dbReference>
<name>A0AB38ULB3_9MYCO</name>
<gene>
    <name evidence="6" type="primary">gutB_2</name>
    <name evidence="6" type="ORF">LAUMK42_00135</name>
    <name evidence="7" type="ORF">LAUMK4_05539</name>
</gene>
<dbReference type="GO" id="GO:0003939">
    <property type="term" value="F:L-iditol 2-dehydrogenase (NAD+) activity"/>
    <property type="evidence" value="ECO:0007669"/>
    <property type="project" value="UniProtKB-EC"/>
</dbReference>
<dbReference type="AlphaFoldDB" id="A0AB38ULB3"/>
<dbReference type="InterPro" id="IPR036291">
    <property type="entry name" value="NAD(P)-bd_dom_sf"/>
</dbReference>
<keyword evidence="8" id="KW-1185">Reference proteome</keyword>
<keyword evidence="3" id="KW-0479">Metal-binding</keyword>
<keyword evidence="4" id="KW-0862">Zinc</keyword>
<dbReference type="EMBL" id="UPHM01000150">
    <property type="protein sequence ID" value="VBA31681.1"/>
    <property type="molecule type" value="Genomic_DNA"/>
</dbReference>
<evidence type="ECO:0000313" key="7">
    <source>
        <dbReference type="EMBL" id="VBA31681.1"/>
    </source>
</evidence>
<evidence type="ECO:0000256" key="2">
    <source>
        <dbReference type="ARBA" id="ARBA00008072"/>
    </source>
</evidence>
<dbReference type="Proteomes" id="UP000279331">
    <property type="component" value="Unassembled WGS sequence"/>
</dbReference>
<evidence type="ECO:0000313" key="6">
    <source>
        <dbReference type="EMBL" id="VAZ81334.1"/>
    </source>
</evidence>
<keyword evidence="5 6" id="KW-0560">Oxidoreductase</keyword>
<accession>A0AB38ULB3</accession>
<dbReference type="PANTHER" id="PTHR43161">
    <property type="entry name" value="SORBITOL DEHYDROGENASE"/>
    <property type="match status" value="1"/>
</dbReference>
<comment type="similarity">
    <text evidence="2">Belongs to the zinc-containing alcohol dehydrogenase family.</text>
</comment>
<dbReference type="SUPFAM" id="SSF51735">
    <property type="entry name" value="NAD(P)-binding Rossmann-fold domains"/>
    <property type="match status" value="1"/>
</dbReference>
<organism evidence="6 9">
    <name type="scientific">Mycobacterium persicum</name>
    <dbReference type="NCBI Taxonomy" id="1487726"/>
    <lineage>
        <taxon>Bacteria</taxon>
        <taxon>Bacillati</taxon>
        <taxon>Actinomycetota</taxon>
        <taxon>Actinomycetes</taxon>
        <taxon>Mycobacteriales</taxon>
        <taxon>Mycobacteriaceae</taxon>
        <taxon>Mycobacterium</taxon>
    </lineage>
</organism>
<dbReference type="EMBL" id="UPHL01000007">
    <property type="protein sequence ID" value="VAZ81334.1"/>
    <property type="molecule type" value="Genomic_DNA"/>
</dbReference>
<reference evidence="8 9" key="1">
    <citation type="submission" date="2018-09" db="EMBL/GenBank/DDBJ databases">
        <authorList>
            <person name="Tagini F."/>
        </authorList>
    </citation>
    <scope>NUCLEOTIDE SEQUENCE [LARGE SCALE GENOMIC DNA]</scope>
    <source>
        <strain evidence="7 8">MK4</strain>
        <strain evidence="6 9">MK42</strain>
    </source>
</reference>